<dbReference type="Pfam" id="PF00723">
    <property type="entry name" value="Glyco_hydro_15"/>
    <property type="match status" value="1"/>
</dbReference>
<keyword evidence="4" id="KW-1185">Reference proteome</keyword>
<dbReference type="GO" id="GO:0005975">
    <property type="term" value="P:carbohydrate metabolic process"/>
    <property type="evidence" value="ECO:0007669"/>
    <property type="project" value="InterPro"/>
</dbReference>
<dbReference type="InterPro" id="IPR012341">
    <property type="entry name" value="6hp_glycosidase-like_sf"/>
</dbReference>
<evidence type="ECO:0000259" key="2">
    <source>
        <dbReference type="Pfam" id="PF19291"/>
    </source>
</evidence>
<dbReference type="OrthoDB" id="3902805at2"/>
<dbReference type="InterPro" id="IPR008928">
    <property type="entry name" value="6-hairpin_glycosidase_sf"/>
</dbReference>
<evidence type="ECO:0000313" key="3">
    <source>
        <dbReference type="EMBL" id="RDV80723.1"/>
    </source>
</evidence>
<gene>
    <name evidence="3" type="ORF">DXX99_10525</name>
</gene>
<evidence type="ECO:0000259" key="1">
    <source>
        <dbReference type="Pfam" id="PF00723"/>
    </source>
</evidence>
<accession>A0A3D8P2S2</accession>
<dbReference type="PANTHER" id="PTHR31616">
    <property type="entry name" value="TREHALASE"/>
    <property type="match status" value="1"/>
</dbReference>
<protein>
    <submittedName>
        <fullName evidence="3">Glycoside hydrolase family 15 protein</fullName>
    </submittedName>
</protein>
<sequence length="610" mass="70208">MRKLQNYLGMVGNGETVALIDPEGRISWFCVPRFDSFPLFAAALDPYRGGFLRLHFPAEARVVYTGHEYYDRTNVLQTFFKGAGFHGVIVDFMPWQRNAFIRLVKVKNTTTQPLRLPIEVEVVPIRTSFRPFVRRQEGNAFLIFDQDMCLYLLLTISKEALGFPRIELSLPPGGEEEFRLVMGYGRDRKEAEAEVQRALEASLGETVRFWEQWLERARIPSWLKGPLYKAYCRSLLALKLLTHHRSGAILAAPTASFPATPGGKENWDYRYCWIRDGFLTAMAFDEAGLHQEARKFYNFILHLQAPDGNWPHPLYTIDGTIPSEVEILDLEGPNGEKPIRFGNEAAIQLQLDNEGSVLYGLWYHYALTRDKAYLREIWPAIRKAAFWLRRNWFRAEHGIWEFREHQSQWTYGKAVTYGGLLAAARLAQELGFGQLAGIWRGAAYQMQSEVVHYAWSEKRQAFTQLYDDDSPLDISVLALVFYGLVSPRDPRMLKTIQALEGTRGCLIYRAVARYECAILPFALAQLWLTRYHLRAGNLQRAWELTDMLLNNATSLYLWGEHFDPETGKQWGNFPQTFVHAEFVRTAWAWQRAMAGRAEEVVAAQLQAQQV</sequence>
<dbReference type="PANTHER" id="PTHR31616:SF0">
    <property type="entry name" value="GLUCAN 1,4-ALPHA-GLUCOSIDASE"/>
    <property type="match status" value="1"/>
</dbReference>
<dbReference type="EMBL" id="QSLN01000031">
    <property type="protein sequence ID" value="RDV80723.1"/>
    <property type="molecule type" value="Genomic_DNA"/>
</dbReference>
<keyword evidence="3" id="KW-0378">Hydrolase</keyword>
<dbReference type="InterPro" id="IPR045582">
    <property type="entry name" value="Trehalase-like_N"/>
</dbReference>
<name>A0A3D8P2S2_9THEO</name>
<dbReference type="InterPro" id="IPR011613">
    <property type="entry name" value="GH15-like"/>
</dbReference>
<evidence type="ECO:0000313" key="4">
    <source>
        <dbReference type="Proteomes" id="UP000256329"/>
    </source>
</evidence>
<dbReference type="RefSeq" id="WP_115793435.1">
    <property type="nucleotide sequence ID" value="NZ_QSLN01000031.1"/>
</dbReference>
<dbReference type="SUPFAM" id="SSF48208">
    <property type="entry name" value="Six-hairpin glycosidases"/>
    <property type="match status" value="1"/>
</dbReference>
<dbReference type="Proteomes" id="UP000256329">
    <property type="component" value="Unassembled WGS sequence"/>
</dbReference>
<dbReference type="AlphaFoldDB" id="A0A3D8P2S2"/>
<dbReference type="Pfam" id="PF19291">
    <property type="entry name" value="TREH_N"/>
    <property type="match status" value="1"/>
</dbReference>
<dbReference type="Gene3D" id="1.50.10.10">
    <property type="match status" value="1"/>
</dbReference>
<feature type="domain" description="GH15-like" evidence="1">
    <location>
        <begin position="229"/>
        <end position="501"/>
    </location>
</feature>
<proteinExistence type="predicted"/>
<reference evidence="3 4" key="1">
    <citation type="submission" date="2018-08" db="EMBL/GenBank/DDBJ databases">
        <title>Form III RuBisCO-mediated autotrophy in Thermodesulfobium bacteria.</title>
        <authorList>
            <person name="Toshchakov S.V."/>
            <person name="Kublanov I.V."/>
            <person name="Frolov E."/>
            <person name="Bonch-Osmolovskaya E.A."/>
            <person name="Tourova T.P."/>
            <person name="Chernych N.A."/>
            <person name="Lebedinsky A.V."/>
        </authorList>
    </citation>
    <scope>NUCLEOTIDE SEQUENCE [LARGE SCALE GENOMIC DNA]</scope>
    <source>
        <strain evidence="3 4">SR</strain>
    </source>
</reference>
<dbReference type="GO" id="GO:0004553">
    <property type="term" value="F:hydrolase activity, hydrolyzing O-glycosyl compounds"/>
    <property type="evidence" value="ECO:0007669"/>
    <property type="project" value="UniProtKB-ARBA"/>
</dbReference>
<organism evidence="3 4">
    <name type="scientific">Ammonifex thiophilus</name>
    <dbReference type="NCBI Taxonomy" id="444093"/>
    <lineage>
        <taxon>Bacteria</taxon>
        <taxon>Bacillati</taxon>
        <taxon>Bacillota</taxon>
        <taxon>Clostridia</taxon>
        <taxon>Thermoanaerobacterales</taxon>
        <taxon>Thermoanaerobacteraceae</taxon>
        <taxon>Ammonifex</taxon>
    </lineage>
</organism>
<comment type="caution">
    <text evidence="3">The sequence shown here is derived from an EMBL/GenBank/DDBJ whole genome shotgun (WGS) entry which is preliminary data.</text>
</comment>
<feature type="domain" description="Trehalase-like N-terminal" evidence="2">
    <location>
        <begin position="8"/>
        <end position="87"/>
    </location>
</feature>